<dbReference type="Pfam" id="PF13492">
    <property type="entry name" value="GAF_3"/>
    <property type="match status" value="1"/>
</dbReference>
<dbReference type="PANTHER" id="PTHR24421:SF58">
    <property type="entry name" value="SIGNAL TRANSDUCTION HISTIDINE-PROTEIN KINASE_PHOSPHATASE UHPB"/>
    <property type="match status" value="1"/>
</dbReference>
<feature type="transmembrane region" description="Helical" evidence="4">
    <location>
        <begin position="197"/>
        <end position="220"/>
    </location>
</feature>
<dbReference type="SUPFAM" id="SSF55781">
    <property type="entry name" value="GAF domain-like"/>
    <property type="match status" value="1"/>
</dbReference>
<evidence type="ECO:0000313" key="6">
    <source>
        <dbReference type="EMBL" id="CCF85076.1"/>
    </source>
</evidence>
<keyword evidence="1" id="KW-0808">Transferase</keyword>
<dbReference type="GO" id="GO:0000160">
    <property type="term" value="P:phosphorelay signal transduction system"/>
    <property type="evidence" value="ECO:0007669"/>
    <property type="project" value="UniProtKB-KW"/>
</dbReference>
<protein>
    <recommendedName>
        <fullName evidence="5">Histidine kinase domain-containing protein</fullName>
    </recommendedName>
</protein>
<dbReference type="CDD" id="cd16917">
    <property type="entry name" value="HATPase_UhpB-NarQ-NarX-like"/>
    <property type="match status" value="1"/>
</dbReference>
<feature type="domain" description="Histidine kinase" evidence="5">
    <location>
        <begin position="697"/>
        <end position="788"/>
    </location>
</feature>
<dbReference type="InterPro" id="IPR005467">
    <property type="entry name" value="His_kinase_dom"/>
</dbReference>
<dbReference type="RefSeq" id="WP_008479725.1">
    <property type="nucleotide sequence ID" value="NZ_CAGS01000382.1"/>
</dbReference>
<feature type="transmembrane region" description="Helical" evidence="4">
    <location>
        <begin position="365"/>
        <end position="390"/>
    </location>
</feature>
<keyword evidence="7" id="KW-1185">Reference proteome</keyword>
<evidence type="ECO:0000256" key="4">
    <source>
        <dbReference type="SAM" id="Phobius"/>
    </source>
</evidence>
<feature type="transmembrane region" description="Helical" evidence="4">
    <location>
        <begin position="145"/>
        <end position="164"/>
    </location>
</feature>
<keyword evidence="4" id="KW-0472">Membrane</keyword>
<dbReference type="InterPro" id="IPR036890">
    <property type="entry name" value="HATPase_C_sf"/>
</dbReference>
<dbReference type="OrthoDB" id="138946at2"/>
<evidence type="ECO:0000313" key="7">
    <source>
        <dbReference type="Proteomes" id="UP000004221"/>
    </source>
</evidence>
<reference evidence="6 7" key="1">
    <citation type="journal article" date="2012" name="ISME J.">
        <title>Nitrification expanded: discovery, physiology and genomics of a nitrite-oxidizing bacterium from the phylum Chloroflexi.</title>
        <authorList>
            <person name="Sorokin D.Y."/>
            <person name="Lucker S."/>
            <person name="Vejmelkova D."/>
            <person name="Kostrikina N.A."/>
            <person name="Kleerebezem R."/>
            <person name="Rijpstra W.I."/>
            <person name="Damste J.S."/>
            <person name="Le Paslier D."/>
            <person name="Muyzer G."/>
            <person name="Wagner M."/>
            <person name="van Loosdrecht M.C."/>
            <person name="Daims H."/>
        </authorList>
    </citation>
    <scope>NUCLEOTIDE SEQUENCE [LARGE SCALE GENOMIC DNA]</scope>
    <source>
        <strain evidence="7">none</strain>
    </source>
</reference>
<dbReference type="GO" id="GO:0016301">
    <property type="term" value="F:kinase activity"/>
    <property type="evidence" value="ECO:0007669"/>
    <property type="project" value="UniProtKB-KW"/>
</dbReference>
<dbReference type="PROSITE" id="PS50109">
    <property type="entry name" value="HIS_KIN"/>
    <property type="match status" value="1"/>
</dbReference>
<dbReference type="InterPro" id="IPR003594">
    <property type="entry name" value="HATPase_dom"/>
</dbReference>
<dbReference type="SMART" id="SM00387">
    <property type="entry name" value="HATPase_c"/>
    <property type="match status" value="1"/>
</dbReference>
<dbReference type="SUPFAM" id="SSF55874">
    <property type="entry name" value="ATPase domain of HSP90 chaperone/DNA topoisomerase II/histidine kinase"/>
    <property type="match status" value="1"/>
</dbReference>
<dbReference type="Proteomes" id="UP000004221">
    <property type="component" value="Unassembled WGS sequence"/>
</dbReference>
<feature type="transmembrane region" description="Helical" evidence="4">
    <location>
        <begin position="333"/>
        <end position="353"/>
    </location>
</feature>
<dbReference type="InterPro" id="IPR050482">
    <property type="entry name" value="Sensor_HK_TwoCompSys"/>
</dbReference>
<gene>
    <name evidence="6" type="ORF">NITHO_4420014</name>
</gene>
<accession>I4EK64</accession>
<sequence length="794" mass="84976">MLESPVTTSTAPSMRAPVEVDAGISLTRETLRWPSTGRWGIVAVIIVALVILGQLSFAATNLEPSLGLRAAASDRGPTVTWVQPLGLAWSAGIRPGDIITNLPVAAQDIPAAAGNAATIEVRSASGEILTASSVDATWLSQKLRFSFLAVAVSFIAVGGAVFLLTADRVLAIVALLFGTTAATAMLSSLATPFGQPWSFVVVYLSVVGFGAGTFLLFLTCPVDRLATRSGRWAAGICISLAVTLILAYAWVLTQDPAAYAILRRVAFLFVAMCLLGGAGLVVLNLVQTPTEERDARRALGLVAIGSVAGVAPICVLCLVPLMLGLDYVVEPQFAVLSMVLLPASLAATTISSRQLFGIVRILSRGLVGFVVWIGLLGIYGIALVVFHQGFGLRQELVPRVSTTALVLAMVVATFWPVQHRLRRGLERLLFRDVYSYAETLQHLSSEIVHLASVDTIAMHVLDRLGTTLDLAWAAIVLETPVPGVPYYCWGDCPANLDPRIIHSWPDGVRAHFMPLVADGLAIGTLAIGPRRHGVELLHDDRRLITTLAPLIATALQNALLVQRLESQVAVLEDREHALAALNTKLMQVQEEERRRLALDLHDDPLQRAILLARQLNEAPPGSYDQQLAGSVEEIIISLRAICTGLHPPALDDFGLVAGLDWLLHDVQARSDLTISLSTDITGHAPSHRLEPDLEIALYRVAQEALNNCLKHAGATQVSVTLCQEPTRIWLRVVDDGQGIDPDAKQAGESLHLGILGMRERLRPWGGSLSLEGNPSGGTIVSAEIPLGGKRVRAA</sequence>
<evidence type="ECO:0000256" key="3">
    <source>
        <dbReference type="ARBA" id="ARBA00023012"/>
    </source>
</evidence>
<comment type="caution">
    <text evidence="6">The sequence shown here is derived from an EMBL/GenBank/DDBJ whole genome shotgun (WGS) entry which is preliminary data.</text>
</comment>
<keyword evidence="4" id="KW-0812">Transmembrane</keyword>
<dbReference type="Gene3D" id="3.30.450.40">
    <property type="match status" value="1"/>
</dbReference>
<feature type="transmembrane region" description="Helical" evidence="4">
    <location>
        <begin position="169"/>
        <end position="191"/>
    </location>
</feature>
<dbReference type="AlphaFoldDB" id="I4EK64"/>
<feature type="transmembrane region" description="Helical" evidence="4">
    <location>
        <begin position="232"/>
        <end position="253"/>
    </location>
</feature>
<keyword evidence="3" id="KW-0902">Two-component regulatory system</keyword>
<organism evidence="6 7">
    <name type="scientific">Nitrolancea hollandica Lb</name>
    <dbReference type="NCBI Taxonomy" id="1129897"/>
    <lineage>
        <taxon>Bacteria</taxon>
        <taxon>Pseudomonadati</taxon>
        <taxon>Thermomicrobiota</taxon>
        <taxon>Thermomicrobia</taxon>
        <taxon>Sphaerobacterales</taxon>
        <taxon>Sphaerobacterineae</taxon>
        <taxon>Sphaerobacteraceae</taxon>
        <taxon>Nitrolancea</taxon>
    </lineage>
</organism>
<evidence type="ECO:0000259" key="5">
    <source>
        <dbReference type="PROSITE" id="PS50109"/>
    </source>
</evidence>
<name>I4EK64_9BACT</name>
<feature type="transmembrane region" description="Helical" evidence="4">
    <location>
        <begin position="265"/>
        <end position="286"/>
    </location>
</feature>
<dbReference type="EMBL" id="CAGS01000382">
    <property type="protein sequence ID" value="CCF85076.1"/>
    <property type="molecule type" value="Genomic_DNA"/>
</dbReference>
<dbReference type="InterPro" id="IPR003018">
    <property type="entry name" value="GAF"/>
</dbReference>
<evidence type="ECO:0000256" key="1">
    <source>
        <dbReference type="ARBA" id="ARBA00022679"/>
    </source>
</evidence>
<feature type="transmembrane region" description="Helical" evidence="4">
    <location>
        <begin position="298"/>
        <end position="321"/>
    </location>
</feature>
<evidence type="ECO:0000256" key="2">
    <source>
        <dbReference type="ARBA" id="ARBA00022777"/>
    </source>
</evidence>
<dbReference type="InterPro" id="IPR029016">
    <property type="entry name" value="GAF-like_dom_sf"/>
</dbReference>
<keyword evidence="4" id="KW-1133">Transmembrane helix</keyword>
<dbReference type="Gene3D" id="3.30.565.10">
    <property type="entry name" value="Histidine kinase-like ATPase, C-terminal domain"/>
    <property type="match status" value="1"/>
</dbReference>
<feature type="transmembrane region" description="Helical" evidence="4">
    <location>
        <begin position="39"/>
        <end position="59"/>
    </location>
</feature>
<dbReference type="PANTHER" id="PTHR24421">
    <property type="entry name" value="NITRATE/NITRITE SENSOR PROTEIN NARX-RELATED"/>
    <property type="match status" value="1"/>
</dbReference>
<proteinExistence type="predicted"/>
<dbReference type="Pfam" id="PF02518">
    <property type="entry name" value="HATPase_c"/>
    <property type="match status" value="1"/>
</dbReference>
<keyword evidence="2" id="KW-0418">Kinase</keyword>